<dbReference type="EMBL" id="JBBMFC010000009">
    <property type="protein sequence ID" value="MEQ2578488.1"/>
    <property type="molecule type" value="Genomic_DNA"/>
</dbReference>
<evidence type="ECO:0000256" key="1">
    <source>
        <dbReference type="SAM" id="Phobius"/>
    </source>
</evidence>
<feature type="transmembrane region" description="Helical" evidence="1">
    <location>
        <begin position="37"/>
        <end position="67"/>
    </location>
</feature>
<proteinExistence type="predicted"/>
<organism evidence="2 3">
    <name type="scientific">Hominiventricola aquisgranensis</name>
    <dbReference type="NCBI Taxonomy" id="3133164"/>
    <lineage>
        <taxon>Bacteria</taxon>
        <taxon>Bacillati</taxon>
        <taxon>Bacillota</taxon>
        <taxon>Clostridia</taxon>
        <taxon>Lachnospirales</taxon>
        <taxon>Lachnospiraceae</taxon>
        <taxon>Hominiventricola</taxon>
    </lineage>
</organism>
<evidence type="ECO:0000313" key="3">
    <source>
        <dbReference type="Proteomes" id="UP001470288"/>
    </source>
</evidence>
<keyword evidence="1" id="KW-0812">Transmembrane</keyword>
<keyword evidence="1" id="KW-1133">Transmembrane helix</keyword>
<comment type="caution">
    <text evidence="2">The sequence shown here is derived from an EMBL/GenBank/DDBJ whole genome shotgun (WGS) entry which is preliminary data.</text>
</comment>
<accession>A0ABV1I0M5</accession>
<keyword evidence="3" id="KW-1185">Reference proteome</keyword>
<keyword evidence="1" id="KW-0472">Membrane</keyword>
<evidence type="ECO:0000313" key="2">
    <source>
        <dbReference type="EMBL" id="MEQ2578488.1"/>
    </source>
</evidence>
<dbReference type="Proteomes" id="UP001470288">
    <property type="component" value="Unassembled WGS sequence"/>
</dbReference>
<name>A0ABV1I0M5_9FIRM</name>
<sequence>MLELLFFIFLFGIFGKLFFFGMRAAWSISKLLITIVFLPVILLGMVFGGLLYLAFPILLIIGILSLFRTK</sequence>
<reference evidence="2 3" key="1">
    <citation type="submission" date="2024-03" db="EMBL/GenBank/DDBJ databases">
        <title>Human intestinal bacterial collection.</title>
        <authorList>
            <person name="Pauvert C."/>
            <person name="Hitch T.C.A."/>
            <person name="Clavel T."/>
        </authorList>
    </citation>
    <scope>NUCLEOTIDE SEQUENCE [LARGE SCALE GENOMIC DNA]</scope>
    <source>
        <strain evidence="2 3">CLA-AA-H78B</strain>
    </source>
</reference>
<dbReference type="RefSeq" id="WP_117499902.1">
    <property type="nucleotide sequence ID" value="NZ_JBBMFC010000009.1"/>
</dbReference>
<protein>
    <submittedName>
        <fullName evidence="2">Uncharacterized protein</fullName>
    </submittedName>
</protein>
<gene>
    <name evidence="2" type="ORF">WMO62_06465</name>
</gene>